<dbReference type="Proteomes" id="UP000518266">
    <property type="component" value="Unassembled WGS sequence"/>
</dbReference>
<protein>
    <submittedName>
        <fullName evidence="1">Uncharacterized protein</fullName>
    </submittedName>
</protein>
<comment type="caution">
    <text evidence="1">The sequence shown here is derived from an EMBL/GenBank/DDBJ whole genome shotgun (WGS) entry which is preliminary data.</text>
</comment>
<sequence length="227" mass="24135">MLGGTDLQSLGVERRDGGEVGEDLQRSVPGVLGLCLHFVGLLLQTLGQLLGLGLVDLAARPALALQSLQQQLVSSSRRVVRIFSDLLDLIGVHFDSLVGQVAGLLSEQRHVVRFVAGFIDQTLCVSHSGPGSVRLEPGVVHGAADVLQAVPLSAQSTVDGAQTLQQPAVHQLLDAPLCLLQSVLEGLVADRLLPRAQVIHQSLELLQLLPLLREPTNPGRHSQRPSS</sequence>
<name>A0A7J5Z7B6_DISMA</name>
<evidence type="ECO:0000313" key="1">
    <source>
        <dbReference type="EMBL" id="KAF3857655.1"/>
    </source>
</evidence>
<keyword evidence="2" id="KW-1185">Reference proteome</keyword>
<evidence type="ECO:0000313" key="2">
    <source>
        <dbReference type="Proteomes" id="UP000518266"/>
    </source>
</evidence>
<gene>
    <name evidence="1" type="ORF">F7725_010856</name>
</gene>
<accession>A0A7J5Z7B6</accession>
<reference evidence="1 2" key="1">
    <citation type="submission" date="2020-03" db="EMBL/GenBank/DDBJ databases">
        <title>Dissostichus mawsoni Genome sequencing and assembly.</title>
        <authorList>
            <person name="Park H."/>
        </authorList>
    </citation>
    <scope>NUCLEOTIDE SEQUENCE [LARGE SCALE GENOMIC DNA]</scope>
    <source>
        <strain evidence="1">DM0001</strain>
        <tissue evidence="1">Muscle</tissue>
    </source>
</reference>
<dbReference type="AlphaFoldDB" id="A0A7J5Z7B6"/>
<organism evidence="1 2">
    <name type="scientific">Dissostichus mawsoni</name>
    <name type="common">Antarctic cod</name>
    <dbReference type="NCBI Taxonomy" id="36200"/>
    <lineage>
        <taxon>Eukaryota</taxon>
        <taxon>Metazoa</taxon>
        <taxon>Chordata</taxon>
        <taxon>Craniata</taxon>
        <taxon>Vertebrata</taxon>
        <taxon>Euteleostomi</taxon>
        <taxon>Actinopterygii</taxon>
        <taxon>Neopterygii</taxon>
        <taxon>Teleostei</taxon>
        <taxon>Neoteleostei</taxon>
        <taxon>Acanthomorphata</taxon>
        <taxon>Eupercaria</taxon>
        <taxon>Perciformes</taxon>
        <taxon>Notothenioidei</taxon>
        <taxon>Nototheniidae</taxon>
        <taxon>Dissostichus</taxon>
    </lineage>
</organism>
<proteinExistence type="predicted"/>
<dbReference type="EMBL" id="JAAKFY010000004">
    <property type="protein sequence ID" value="KAF3857655.1"/>
    <property type="molecule type" value="Genomic_DNA"/>
</dbReference>